<proteinExistence type="predicted"/>
<dbReference type="EMBL" id="GBXM01092737">
    <property type="protein sequence ID" value="JAH15840.1"/>
    <property type="molecule type" value="Transcribed_RNA"/>
</dbReference>
<reference evidence="1" key="2">
    <citation type="journal article" date="2015" name="Fish Shellfish Immunol.">
        <title>Early steps in the European eel (Anguilla anguilla)-Vibrio vulnificus interaction in the gills: Role of the RtxA13 toxin.</title>
        <authorList>
            <person name="Callol A."/>
            <person name="Pajuelo D."/>
            <person name="Ebbesson L."/>
            <person name="Teles M."/>
            <person name="MacKenzie S."/>
            <person name="Amaro C."/>
        </authorList>
    </citation>
    <scope>NUCLEOTIDE SEQUENCE</scope>
</reference>
<sequence length="34" mass="4219">MCTLDHRQRLFSKVSSYVLVVRHRIAYRQYLYSE</sequence>
<protein>
    <submittedName>
        <fullName evidence="1">Uncharacterized protein</fullName>
    </submittedName>
</protein>
<reference evidence="1" key="1">
    <citation type="submission" date="2014-11" db="EMBL/GenBank/DDBJ databases">
        <authorList>
            <person name="Amaro Gonzalez C."/>
        </authorList>
    </citation>
    <scope>NUCLEOTIDE SEQUENCE</scope>
</reference>
<name>A0A0E9QHN0_ANGAN</name>
<dbReference type="AlphaFoldDB" id="A0A0E9QHN0"/>
<accession>A0A0E9QHN0</accession>
<evidence type="ECO:0000313" key="1">
    <source>
        <dbReference type="EMBL" id="JAH15840.1"/>
    </source>
</evidence>
<organism evidence="1">
    <name type="scientific">Anguilla anguilla</name>
    <name type="common">European freshwater eel</name>
    <name type="synonym">Muraena anguilla</name>
    <dbReference type="NCBI Taxonomy" id="7936"/>
    <lineage>
        <taxon>Eukaryota</taxon>
        <taxon>Metazoa</taxon>
        <taxon>Chordata</taxon>
        <taxon>Craniata</taxon>
        <taxon>Vertebrata</taxon>
        <taxon>Euteleostomi</taxon>
        <taxon>Actinopterygii</taxon>
        <taxon>Neopterygii</taxon>
        <taxon>Teleostei</taxon>
        <taxon>Anguilliformes</taxon>
        <taxon>Anguillidae</taxon>
        <taxon>Anguilla</taxon>
    </lineage>
</organism>